<sequence length="493" mass="55824">MLIYQPGGAQDRAQLLRQLDVTETSAGPIEAIAALRRWYRLLQRAADIGVKLPDESIQTRSLTTIVKKTAEAYPDFKFRMALARTELQVDTRWEQEIFFDNGGHSGNYFYDNGTPGFTDNTQGSAASRRWSLEAEAKGSWRGLSFRKGGFATNYVASRGGWRRQRDRVLVFDAICYKVSTTQRSTAADHNSSGSGSGPVWSFGDYSSGTFVGHQWLVFFIGVLLSLVLMQKLYLEYQKPAKRKQMYQSDGWVVHLFAGDEKTSDSKVLVEVDVTATRAMDLTRQDGIFKIIAWAAITGRIKAIIGGPPRQAIPTPSQGARCQDQYHKEMQLVVRMMALWYMAEEGRCKRWRQGQLQTPAVKPHVAFLLEHPEAKCREHVSLFQTSLWKMFALDALMGEVQLEVNGRPTVLGGNLDLWHLQGGNLGAFGAQRWPLELVAHLARSLRAWMGLRNREGVLASLTRRSWMDINEEAHLGKFDVKDWQLHLQRDHLPY</sequence>
<comment type="caution">
    <text evidence="1">The sequence shown here is derived from an EMBL/GenBank/DDBJ whole genome shotgun (WGS) entry which is preliminary data.</text>
</comment>
<name>A0A813AMX7_9DINO</name>
<dbReference type="Proteomes" id="UP000601435">
    <property type="component" value="Unassembled WGS sequence"/>
</dbReference>
<gene>
    <name evidence="1" type="primary">GIP</name>
    <name evidence="1" type="ORF">SNEC2469_LOCUS28182</name>
</gene>
<dbReference type="AlphaFoldDB" id="A0A813AMX7"/>
<evidence type="ECO:0000313" key="1">
    <source>
        <dbReference type="EMBL" id="CAE7871322.1"/>
    </source>
</evidence>
<organism evidence="1 2">
    <name type="scientific">Symbiodinium necroappetens</name>
    <dbReference type="NCBI Taxonomy" id="1628268"/>
    <lineage>
        <taxon>Eukaryota</taxon>
        <taxon>Sar</taxon>
        <taxon>Alveolata</taxon>
        <taxon>Dinophyceae</taxon>
        <taxon>Suessiales</taxon>
        <taxon>Symbiodiniaceae</taxon>
        <taxon>Symbiodinium</taxon>
    </lineage>
</organism>
<evidence type="ECO:0000313" key="2">
    <source>
        <dbReference type="Proteomes" id="UP000601435"/>
    </source>
</evidence>
<proteinExistence type="predicted"/>
<feature type="non-terminal residue" evidence="1">
    <location>
        <position position="1"/>
    </location>
</feature>
<reference evidence="1" key="1">
    <citation type="submission" date="2021-02" db="EMBL/GenBank/DDBJ databases">
        <authorList>
            <person name="Dougan E. K."/>
            <person name="Rhodes N."/>
            <person name="Thang M."/>
            <person name="Chan C."/>
        </authorList>
    </citation>
    <scope>NUCLEOTIDE SEQUENCE</scope>
</reference>
<dbReference type="EMBL" id="CAJNJA010060658">
    <property type="protein sequence ID" value="CAE7871322.1"/>
    <property type="molecule type" value="Genomic_DNA"/>
</dbReference>
<accession>A0A813AMX7</accession>
<protein>
    <submittedName>
        <fullName evidence="1">GIP protein</fullName>
    </submittedName>
</protein>
<keyword evidence="2" id="KW-1185">Reference proteome</keyword>
<feature type="non-terminal residue" evidence="1">
    <location>
        <position position="493"/>
    </location>
</feature>
<dbReference type="OrthoDB" id="432987at2759"/>